<protein>
    <submittedName>
        <fullName evidence="2">Uncharacterized protein</fullName>
    </submittedName>
</protein>
<sequence>MSRHSGSSRHRSHHSRSTEENPEDLVEQVKSIVTLLYEVVSSRPYEWEAYLPSARSAMRALDHLRFFRDPQRFAEQVWMLHGLQDYAFHDADSGCIHDIAEWCQAAWLRILRNYPDNVETLTGLGRNWLQRAQASLARIHREEGNDSSSQGSSSQAGTWPPRSLLDEDEDDADEELASPPADPRRQGPLYVEARGYLQPAVDFYARAVRSADALGCTTGDILASAAESQMSLGNVTGPPGDERHFAQAIRYLRSAEAVPGYTLSVYLQQYLNDYGRYVS</sequence>
<feature type="region of interest" description="Disordered" evidence="1">
    <location>
        <begin position="139"/>
        <end position="188"/>
    </location>
</feature>
<evidence type="ECO:0000256" key="1">
    <source>
        <dbReference type="SAM" id="MobiDB-lite"/>
    </source>
</evidence>
<dbReference type="STRING" id="1745343.A0A2J6QG00"/>
<proteinExistence type="predicted"/>
<gene>
    <name evidence="2" type="ORF">NA56DRAFT_474926</name>
</gene>
<feature type="compositionally biased region" description="Acidic residues" evidence="1">
    <location>
        <begin position="166"/>
        <end position="176"/>
    </location>
</feature>
<dbReference type="OrthoDB" id="5366687at2759"/>
<dbReference type="Proteomes" id="UP000235672">
    <property type="component" value="Unassembled WGS sequence"/>
</dbReference>
<dbReference type="AlphaFoldDB" id="A0A2J6QG00"/>
<accession>A0A2J6QG00</accession>
<evidence type="ECO:0000313" key="2">
    <source>
        <dbReference type="EMBL" id="PMD25199.1"/>
    </source>
</evidence>
<name>A0A2J6QG00_9HELO</name>
<feature type="region of interest" description="Disordered" evidence="1">
    <location>
        <begin position="1"/>
        <end position="24"/>
    </location>
</feature>
<keyword evidence="3" id="KW-1185">Reference proteome</keyword>
<reference evidence="2 3" key="1">
    <citation type="submission" date="2016-05" db="EMBL/GenBank/DDBJ databases">
        <title>A degradative enzymes factory behind the ericoid mycorrhizal symbiosis.</title>
        <authorList>
            <consortium name="DOE Joint Genome Institute"/>
            <person name="Martino E."/>
            <person name="Morin E."/>
            <person name="Grelet G."/>
            <person name="Kuo A."/>
            <person name="Kohler A."/>
            <person name="Daghino S."/>
            <person name="Barry K."/>
            <person name="Choi C."/>
            <person name="Cichocki N."/>
            <person name="Clum A."/>
            <person name="Copeland A."/>
            <person name="Hainaut M."/>
            <person name="Haridas S."/>
            <person name="Labutti K."/>
            <person name="Lindquist E."/>
            <person name="Lipzen A."/>
            <person name="Khouja H.-R."/>
            <person name="Murat C."/>
            <person name="Ohm R."/>
            <person name="Olson A."/>
            <person name="Spatafora J."/>
            <person name="Veneault-Fourrey C."/>
            <person name="Henrissat B."/>
            <person name="Grigoriev I."/>
            <person name="Martin F."/>
            <person name="Perotto S."/>
        </authorList>
    </citation>
    <scope>NUCLEOTIDE SEQUENCE [LARGE SCALE GENOMIC DNA]</scope>
    <source>
        <strain evidence="2 3">UAMH 7357</strain>
    </source>
</reference>
<feature type="compositionally biased region" description="Basic residues" evidence="1">
    <location>
        <begin position="1"/>
        <end position="15"/>
    </location>
</feature>
<dbReference type="EMBL" id="KZ613471">
    <property type="protein sequence ID" value="PMD25199.1"/>
    <property type="molecule type" value="Genomic_DNA"/>
</dbReference>
<evidence type="ECO:0000313" key="3">
    <source>
        <dbReference type="Proteomes" id="UP000235672"/>
    </source>
</evidence>
<organism evidence="2 3">
    <name type="scientific">Hyaloscypha hepaticicola</name>
    <dbReference type="NCBI Taxonomy" id="2082293"/>
    <lineage>
        <taxon>Eukaryota</taxon>
        <taxon>Fungi</taxon>
        <taxon>Dikarya</taxon>
        <taxon>Ascomycota</taxon>
        <taxon>Pezizomycotina</taxon>
        <taxon>Leotiomycetes</taxon>
        <taxon>Helotiales</taxon>
        <taxon>Hyaloscyphaceae</taxon>
        <taxon>Hyaloscypha</taxon>
    </lineage>
</organism>